<feature type="region of interest" description="Disordered" evidence="1">
    <location>
        <begin position="277"/>
        <end position="332"/>
    </location>
</feature>
<reference evidence="4" key="1">
    <citation type="journal article" date="2021" name="J Fungi (Basel)">
        <title>Virulence traits and population genomics of the black yeast Aureobasidium melanogenum.</title>
        <authorList>
            <person name="Cernosa A."/>
            <person name="Sun X."/>
            <person name="Gostincar C."/>
            <person name="Fang C."/>
            <person name="Gunde-Cimerman N."/>
            <person name="Song Z."/>
        </authorList>
    </citation>
    <scope>NUCLEOTIDE SEQUENCE</scope>
    <source>
        <strain evidence="4">EXF-8016</strain>
    </source>
</reference>
<gene>
    <name evidence="4" type="ORF">KCV03_g7528</name>
</gene>
<dbReference type="Gene3D" id="2.60.120.1560">
    <property type="match status" value="1"/>
</dbReference>
<dbReference type="InterPro" id="IPR037524">
    <property type="entry name" value="PA14/GLEYA"/>
</dbReference>
<comment type="caution">
    <text evidence="4">The sequence shown here is derived from an EMBL/GenBank/DDBJ whole genome shotgun (WGS) entry which is preliminary data.</text>
</comment>
<accession>A0A9P8GED0</accession>
<dbReference type="CDD" id="cd00413">
    <property type="entry name" value="Glyco_hydrolase_16"/>
    <property type="match status" value="1"/>
</dbReference>
<protein>
    <submittedName>
        <fullName evidence="4">Concanavalin A-like lectin/glucanase</fullName>
    </submittedName>
</protein>
<evidence type="ECO:0000313" key="4">
    <source>
        <dbReference type="EMBL" id="KAH0216486.1"/>
    </source>
</evidence>
<evidence type="ECO:0000313" key="5">
    <source>
        <dbReference type="Proteomes" id="UP000767238"/>
    </source>
</evidence>
<organism evidence="4 5">
    <name type="scientific">Aureobasidium melanogenum</name>
    <name type="common">Aureobasidium pullulans var. melanogenum</name>
    <dbReference type="NCBI Taxonomy" id="46634"/>
    <lineage>
        <taxon>Eukaryota</taxon>
        <taxon>Fungi</taxon>
        <taxon>Dikarya</taxon>
        <taxon>Ascomycota</taxon>
        <taxon>Pezizomycotina</taxon>
        <taxon>Dothideomycetes</taxon>
        <taxon>Dothideomycetidae</taxon>
        <taxon>Dothideales</taxon>
        <taxon>Saccotheciaceae</taxon>
        <taxon>Aureobasidium</taxon>
    </lineage>
</organism>
<feature type="domain" description="PA14" evidence="3">
    <location>
        <begin position="497"/>
        <end position="650"/>
    </location>
</feature>
<dbReference type="Pfam" id="PF10528">
    <property type="entry name" value="GLEYA"/>
    <property type="match status" value="1"/>
</dbReference>
<reference evidence="4" key="2">
    <citation type="submission" date="2021-08" db="EMBL/GenBank/DDBJ databases">
        <authorList>
            <person name="Gostincar C."/>
            <person name="Sun X."/>
            <person name="Song Z."/>
            <person name="Gunde-Cimerman N."/>
        </authorList>
    </citation>
    <scope>NUCLEOTIDE SEQUENCE</scope>
    <source>
        <strain evidence="4">EXF-8016</strain>
    </source>
</reference>
<dbReference type="AlphaFoldDB" id="A0A9P8GED0"/>
<dbReference type="InterPro" id="IPR018871">
    <property type="entry name" value="GLEYA_adhesin_domain"/>
</dbReference>
<feature type="non-terminal residue" evidence="4">
    <location>
        <position position="1"/>
    </location>
</feature>
<dbReference type="GO" id="GO:0005975">
    <property type="term" value="P:carbohydrate metabolic process"/>
    <property type="evidence" value="ECO:0007669"/>
    <property type="project" value="InterPro"/>
</dbReference>
<name>A0A9P8GED0_AURME</name>
<dbReference type="PANTHER" id="PTHR38121:SF2">
    <property type="entry name" value="ACYLTRANSFERASE 3 DOMAIN-CONTAINING PROTEIN"/>
    <property type="match status" value="1"/>
</dbReference>
<dbReference type="InterPro" id="IPR000757">
    <property type="entry name" value="Beta-glucanase-like"/>
</dbReference>
<dbReference type="Pfam" id="PF00722">
    <property type="entry name" value="Glyco_hydro_16"/>
    <property type="match status" value="1"/>
</dbReference>
<dbReference type="PROSITE" id="PS51762">
    <property type="entry name" value="GH16_2"/>
    <property type="match status" value="1"/>
</dbReference>
<evidence type="ECO:0000256" key="1">
    <source>
        <dbReference type="SAM" id="MobiDB-lite"/>
    </source>
</evidence>
<dbReference type="EMBL" id="JAHFYH010000063">
    <property type="protein sequence ID" value="KAH0216486.1"/>
    <property type="molecule type" value="Genomic_DNA"/>
</dbReference>
<dbReference type="Gene3D" id="2.60.120.200">
    <property type="match status" value="1"/>
</dbReference>
<dbReference type="PANTHER" id="PTHR38121">
    <property type="entry name" value="GH16 DOMAIN-CONTAINING PROTEIN"/>
    <property type="match status" value="1"/>
</dbReference>
<proteinExistence type="predicted"/>
<sequence length="680" mass="70973">MKRAATNLLALGSTAYAYTSSAAGSKSGCYWNTEAGSFNTRFGHDFSLDLYGTVQDLLPNTYTVLAGLNPLARRFDLVNIGLDPLDLSLTLTVPGGQTTGPISVAQLETEYSDILYASVRTVAKISNVPGTTNAFIFYANDTQEVDFAFLTSDISKAWLTNEQTSYGSPYTTYSVAAPADANTAWHEYRLDWLPGVSKFYIDGVLVQTITDNVPTTPGSWIWNNWSNGNAWAQGPPLADSVLKIRSIDAYFNRTSVADTINSNPLFCPAVAASSSSSSVAPSSSSSSSSVAPSSSASSSVAPSSSASSSVAPSSSSASSSVAPSSSSASISSSSSSIASASISSSSSSISSSAALSSTKSSSSSAMSTTSSSSSSSVVAANTAPATVSFTTITTAWTGTYTATSTAVSGLAATVYIETPAKKGQVISTSSTAKASYTTVTTHSGTASTIGYVTATPRAAGATTTVTIVYPTPVTTCGNQGINFAAYTNKYSGGQATYGYPSFIPETYKKVSPWFSDDTTYIAESNDAYGDYINVYGYYPVDGSNLVLDHTFYLFASQTGYYSLNIPYTDDIQFVWVGANAVSGWTRANADITQFWSSQIATQTPQTLAYYLTVGQYLPIRTMWANGGGQGDMRFNIYAPDGSIVLSSNAGQNSGVSSVDIVQNPCNSALGANFPTWGKET</sequence>
<evidence type="ECO:0000259" key="3">
    <source>
        <dbReference type="PROSITE" id="PS51820"/>
    </source>
</evidence>
<dbReference type="GO" id="GO:0004553">
    <property type="term" value="F:hydrolase activity, hydrolyzing O-glycosyl compounds"/>
    <property type="evidence" value="ECO:0007669"/>
    <property type="project" value="InterPro"/>
</dbReference>
<dbReference type="Proteomes" id="UP000767238">
    <property type="component" value="Unassembled WGS sequence"/>
</dbReference>
<feature type="domain" description="GH16" evidence="2">
    <location>
        <begin position="32"/>
        <end position="255"/>
    </location>
</feature>
<dbReference type="InterPro" id="IPR013320">
    <property type="entry name" value="ConA-like_dom_sf"/>
</dbReference>
<dbReference type="SUPFAM" id="SSF49899">
    <property type="entry name" value="Concanavalin A-like lectins/glucanases"/>
    <property type="match status" value="1"/>
</dbReference>
<dbReference type="OrthoDB" id="4388755at2759"/>
<dbReference type="PROSITE" id="PS51820">
    <property type="entry name" value="PA14"/>
    <property type="match status" value="1"/>
</dbReference>
<evidence type="ECO:0000259" key="2">
    <source>
        <dbReference type="PROSITE" id="PS51762"/>
    </source>
</evidence>